<keyword evidence="3 8" id="KW-0597">Phosphoprotein</keyword>
<evidence type="ECO:0000256" key="3">
    <source>
        <dbReference type="ARBA" id="ARBA00022553"/>
    </source>
</evidence>
<dbReference type="Gene3D" id="3.40.50.2300">
    <property type="match status" value="1"/>
</dbReference>
<feature type="modified residue" description="4-aspartylphosphate" evidence="8">
    <location>
        <position position="52"/>
    </location>
</feature>
<keyword evidence="7" id="KW-0804">Transcription</keyword>
<dbReference type="PANTHER" id="PTHR48111">
    <property type="entry name" value="REGULATOR OF RPOS"/>
    <property type="match status" value="1"/>
</dbReference>
<dbReference type="RefSeq" id="WP_049664556.1">
    <property type="nucleotide sequence ID" value="NZ_JBIVOC010000002.1"/>
</dbReference>
<dbReference type="InterPro" id="IPR001789">
    <property type="entry name" value="Sig_transdc_resp-reg_receiver"/>
</dbReference>
<dbReference type="SUPFAM" id="SSF52172">
    <property type="entry name" value="CheY-like"/>
    <property type="match status" value="1"/>
</dbReference>
<comment type="subcellular location">
    <subcellularLocation>
        <location evidence="1">Cytoplasm</location>
    </subcellularLocation>
</comment>
<dbReference type="AlphaFoldDB" id="A0A0K9FC38"/>
<organism evidence="12 13">
    <name type="scientific">Lysinibacillus xylanilyticus</name>
    <dbReference type="NCBI Taxonomy" id="582475"/>
    <lineage>
        <taxon>Bacteria</taxon>
        <taxon>Bacillati</taxon>
        <taxon>Bacillota</taxon>
        <taxon>Bacilli</taxon>
        <taxon>Bacillales</taxon>
        <taxon>Bacillaceae</taxon>
        <taxon>Lysinibacillus</taxon>
    </lineage>
</organism>
<dbReference type="InterPro" id="IPR011006">
    <property type="entry name" value="CheY-like_superfamily"/>
</dbReference>
<dbReference type="GeneID" id="96597884"/>
<evidence type="ECO:0000256" key="2">
    <source>
        <dbReference type="ARBA" id="ARBA00022490"/>
    </source>
</evidence>
<dbReference type="EMBL" id="LFXJ01000005">
    <property type="protein sequence ID" value="KMY31793.1"/>
    <property type="molecule type" value="Genomic_DNA"/>
</dbReference>
<keyword evidence="4" id="KW-0902">Two-component regulatory system</keyword>
<protein>
    <submittedName>
        <fullName evidence="12">Transcriptional regulator</fullName>
    </submittedName>
</protein>
<feature type="domain" description="OmpR/PhoB-type" evidence="11">
    <location>
        <begin position="129"/>
        <end position="227"/>
    </location>
</feature>
<dbReference type="PATRIC" id="fig|582475.4.peg.715"/>
<keyword evidence="6 9" id="KW-0238">DNA-binding</keyword>
<dbReference type="Gene3D" id="6.10.250.690">
    <property type="match status" value="1"/>
</dbReference>
<dbReference type="InterPro" id="IPR016032">
    <property type="entry name" value="Sig_transdc_resp-reg_C-effctor"/>
</dbReference>
<evidence type="ECO:0000256" key="1">
    <source>
        <dbReference type="ARBA" id="ARBA00004496"/>
    </source>
</evidence>
<dbReference type="PANTHER" id="PTHR48111:SF31">
    <property type="entry name" value="TRANSCRIPTIONAL REGULATORY PROTEIN YXDJ"/>
    <property type="match status" value="1"/>
</dbReference>
<evidence type="ECO:0000256" key="4">
    <source>
        <dbReference type="ARBA" id="ARBA00023012"/>
    </source>
</evidence>
<dbReference type="GO" id="GO:0000156">
    <property type="term" value="F:phosphorelay response regulator activity"/>
    <property type="evidence" value="ECO:0007669"/>
    <property type="project" value="TreeGrafter"/>
</dbReference>
<evidence type="ECO:0000256" key="5">
    <source>
        <dbReference type="ARBA" id="ARBA00023015"/>
    </source>
</evidence>
<sequence length="235" mass="27506">MNTIMIVEDDLKIAELLGTHIKKYGYESVIIQKFENLLDSFQKVQPVVVLLDVNLPNYDGYYWCQQIRTVSTCPIIFISARSDEMDIIRALENGGDDYIIKPFHYEVVMSKIRSQLRRATGEYALKISERIVKKNGLFLFPERMELRLKDKQAFLTKKETDLLEILLTKSPLLVKREVLLEQLWDNYEYVNENTLNVNINRVRKKLQDLGIENAIETVRGAGHRLHVTWTKDENE</sequence>
<evidence type="ECO:0000259" key="10">
    <source>
        <dbReference type="PROSITE" id="PS50110"/>
    </source>
</evidence>
<dbReference type="Pfam" id="PF00072">
    <property type="entry name" value="Response_reg"/>
    <property type="match status" value="1"/>
</dbReference>
<dbReference type="InterPro" id="IPR001867">
    <property type="entry name" value="OmpR/PhoB-type_DNA-bd"/>
</dbReference>
<dbReference type="InterPro" id="IPR036388">
    <property type="entry name" value="WH-like_DNA-bd_sf"/>
</dbReference>
<feature type="DNA-binding region" description="OmpR/PhoB-type" evidence="9">
    <location>
        <begin position="129"/>
        <end position="227"/>
    </location>
</feature>
<dbReference type="Gene3D" id="1.10.10.10">
    <property type="entry name" value="Winged helix-like DNA-binding domain superfamily/Winged helix DNA-binding domain"/>
    <property type="match status" value="1"/>
</dbReference>
<accession>A0A0K9FC38</accession>
<comment type="caution">
    <text evidence="12">The sequence shown here is derived from an EMBL/GenBank/DDBJ whole genome shotgun (WGS) entry which is preliminary data.</text>
</comment>
<evidence type="ECO:0000256" key="8">
    <source>
        <dbReference type="PROSITE-ProRule" id="PRU00169"/>
    </source>
</evidence>
<reference evidence="13" key="1">
    <citation type="submission" date="2015-07" db="EMBL/GenBank/DDBJ databases">
        <authorList>
            <consortium name="Consortium for Microbial Forensics and Genomics (microFORGE)"/>
            <person name="Knight B.M."/>
            <person name="Roberts D.P."/>
            <person name="Lin D."/>
            <person name="Hari K."/>
            <person name="Fletcher J."/>
            <person name="Melcher U."/>
            <person name="Blagden T."/>
            <person name="Winegar R.A."/>
        </authorList>
    </citation>
    <scope>NUCLEOTIDE SEQUENCE [LARGE SCALE GENOMIC DNA]</scope>
    <source>
        <strain evidence="13">DSM 23493</strain>
    </source>
</reference>
<dbReference type="CDD" id="cd00383">
    <property type="entry name" value="trans_reg_C"/>
    <property type="match status" value="1"/>
</dbReference>
<dbReference type="FunFam" id="3.40.50.2300:FF:000065">
    <property type="entry name" value="DNA-binding response regulator"/>
    <property type="match status" value="1"/>
</dbReference>
<dbReference type="InterPro" id="IPR039420">
    <property type="entry name" value="WalR-like"/>
</dbReference>
<evidence type="ECO:0000256" key="9">
    <source>
        <dbReference type="PROSITE-ProRule" id="PRU01091"/>
    </source>
</evidence>
<evidence type="ECO:0000259" key="11">
    <source>
        <dbReference type="PROSITE" id="PS51755"/>
    </source>
</evidence>
<feature type="domain" description="Response regulatory" evidence="10">
    <location>
        <begin position="3"/>
        <end position="116"/>
    </location>
</feature>
<evidence type="ECO:0000256" key="6">
    <source>
        <dbReference type="ARBA" id="ARBA00023125"/>
    </source>
</evidence>
<dbReference type="GO" id="GO:0032993">
    <property type="term" value="C:protein-DNA complex"/>
    <property type="evidence" value="ECO:0007669"/>
    <property type="project" value="TreeGrafter"/>
</dbReference>
<evidence type="ECO:0000256" key="7">
    <source>
        <dbReference type="ARBA" id="ARBA00023163"/>
    </source>
</evidence>
<dbReference type="OrthoDB" id="9790442at2"/>
<dbReference type="SMART" id="SM00448">
    <property type="entry name" value="REC"/>
    <property type="match status" value="1"/>
</dbReference>
<dbReference type="SUPFAM" id="SSF46894">
    <property type="entry name" value="C-terminal effector domain of the bipartite response regulators"/>
    <property type="match status" value="1"/>
</dbReference>
<dbReference type="Proteomes" id="UP000037326">
    <property type="component" value="Unassembled WGS sequence"/>
</dbReference>
<dbReference type="PROSITE" id="PS50110">
    <property type="entry name" value="RESPONSE_REGULATORY"/>
    <property type="match status" value="1"/>
</dbReference>
<keyword evidence="5" id="KW-0805">Transcription regulation</keyword>
<proteinExistence type="predicted"/>
<dbReference type="Pfam" id="PF00486">
    <property type="entry name" value="Trans_reg_C"/>
    <property type="match status" value="1"/>
</dbReference>
<evidence type="ECO:0000313" key="12">
    <source>
        <dbReference type="EMBL" id="KMY31793.1"/>
    </source>
</evidence>
<keyword evidence="2" id="KW-0963">Cytoplasm</keyword>
<dbReference type="GO" id="GO:0006355">
    <property type="term" value="P:regulation of DNA-templated transcription"/>
    <property type="evidence" value="ECO:0007669"/>
    <property type="project" value="InterPro"/>
</dbReference>
<name>A0A0K9FC38_9BACI</name>
<dbReference type="GO" id="GO:0005829">
    <property type="term" value="C:cytosol"/>
    <property type="evidence" value="ECO:0007669"/>
    <property type="project" value="TreeGrafter"/>
</dbReference>
<dbReference type="GO" id="GO:0000976">
    <property type="term" value="F:transcription cis-regulatory region binding"/>
    <property type="evidence" value="ECO:0007669"/>
    <property type="project" value="TreeGrafter"/>
</dbReference>
<dbReference type="PROSITE" id="PS51755">
    <property type="entry name" value="OMPR_PHOB"/>
    <property type="match status" value="1"/>
</dbReference>
<dbReference type="SMART" id="SM00862">
    <property type="entry name" value="Trans_reg_C"/>
    <property type="match status" value="1"/>
</dbReference>
<gene>
    <name evidence="12" type="ORF">ACZ11_06255</name>
</gene>
<evidence type="ECO:0000313" key="13">
    <source>
        <dbReference type="Proteomes" id="UP000037326"/>
    </source>
</evidence>